<feature type="transmembrane region" description="Helical" evidence="1">
    <location>
        <begin position="292"/>
        <end position="310"/>
    </location>
</feature>
<keyword evidence="3" id="KW-1185">Reference proteome</keyword>
<gene>
    <name evidence="2" type="ORF">DEM27_01305</name>
</gene>
<feature type="transmembrane region" description="Helical" evidence="1">
    <location>
        <begin position="198"/>
        <end position="226"/>
    </location>
</feature>
<sequence length="362" mass="40180">MAVADAGRPETVAQFERASFTGRASEYFGIWIVNVLLTIITFGIYSAWAKVRRNRYFYGNTVILGRAFEYHATGKQIFIGRVIVFLFFIGIQIIAAIHPLFVIVTTVLILAALPWLVQRGLRFNARVTSYRNVRFDFVGSVKGAFVAVVLGSFVSFLSLGILAPLASRWLYRYVFGNLRYGDRPFFTEPRVGALYGVWFVPALMVVIGAVICGIVGLAMSGAIMAIVNNADMTEEQMILTFVLGIYLAFFVVFVVYGLAALVYRAGVRNVVFSSTKLDDKHELLSDMSRARYAWIAITNIIVTVLTLGLMRPWAAVRLARYMTAHTAIRIHGDIGEVLSSIESTGAAMSAEYMDMEGIDFGF</sequence>
<feature type="transmembrane region" description="Helical" evidence="1">
    <location>
        <begin position="100"/>
        <end position="117"/>
    </location>
</feature>
<reference evidence="2 3" key="1">
    <citation type="submission" date="2018-05" db="EMBL/GenBank/DDBJ databases">
        <title>The draft genome of strain NS-104.</title>
        <authorList>
            <person name="Hang P."/>
            <person name="Jiang J."/>
        </authorList>
    </citation>
    <scope>NUCLEOTIDE SEQUENCE [LARGE SCALE GENOMIC DNA]</scope>
    <source>
        <strain evidence="2 3">NS-104</strain>
    </source>
</reference>
<keyword evidence="1" id="KW-0472">Membrane</keyword>
<feature type="transmembrane region" description="Helical" evidence="1">
    <location>
        <begin position="28"/>
        <end position="48"/>
    </location>
</feature>
<dbReference type="EMBL" id="QFBC01000001">
    <property type="protein sequence ID" value="PWE57861.1"/>
    <property type="molecule type" value="Genomic_DNA"/>
</dbReference>
<dbReference type="InterPro" id="IPR010295">
    <property type="entry name" value="DUF898"/>
</dbReference>
<keyword evidence="1" id="KW-0812">Transmembrane</keyword>
<dbReference type="Proteomes" id="UP000245252">
    <property type="component" value="Unassembled WGS sequence"/>
</dbReference>
<dbReference type="Pfam" id="PF05987">
    <property type="entry name" value="DUF898"/>
    <property type="match status" value="1"/>
</dbReference>
<dbReference type="AlphaFoldDB" id="A0A2U2DX28"/>
<proteinExistence type="predicted"/>
<accession>A0A2U2DX28</accession>
<protein>
    <submittedName>
        <fullName evidence="2">DUF898 domain-containing protein</fullName>
    </submittedName>
</protein>
<evidence type="ECO:0000256" key="1">
    <source>
        <dbReference type="SAM" id="Phobius"/>
    </source>
</evidence>
<organism evidence="2 3">
    <name type="scientific">Metarhizobium album</name>
    <dbReference type="NCBI Taxonomy" id="2182425"/>
    <lineage>
        <taxon>Bacteria</taxon>
        <taxon>Pseudomonadati</taxon>
        <taxon>Pseudomonadota</taxon>
        <taxon>Alphaproteobacteria</taxon>
        <taxon>Hyphomicrobiales</taxon>
        <taxon>Rhizobiaceae</taxon>
        <taxon>Metarhizobium</taxon>
    </lineage>
</organism>
<evidence type="ECO:0000313" key="2">
    <source>
        <dbReference type="EMBL" id="PWE57861.1"/>
    </source>
</evidence>
<name>A0A2U2DX28_9HYPH</name>
<keyword evidence="1" id="KW-1133">Transmembrane helix</keyword>
<dbReference type="OrthoDB" id="7462354at2"/>
<dbReference type="RefSeq" id="WP_109456378.1">
    <property type="nucleotide sequence ID" value="NZ_QFBC01000001.1"/>
</dbReference>
<comment type="caution">
    <text evidence="2">The sequence shown here is derived from an EMBL/GenBank/DDBJ whole genome shotgun (WGS) entry which is preliminary data.</text>
</comment>
<evidence type="ECO:0000313" key="3">
    <source>
        <dbReference type="Proteomes" id="UP000245252"/>
    </source>
</evidence>
<feature type="transmembrane region" description="Helical" evidence="1">
    <location>
        <begin position="238"/>
        <end position="263"/>
    </location>
</feature>
<feature type="transmembrane region" description="Helical" evidence="1">
    <location>
        <begin position="78"/>
        <end position="94"/>
    </location>
</feature>
<feature type="transmembrane region" description="Helical" evidence="1">
    <location>
        <begin position="137"/>
        <end position="163"/>
    </location>
</feature>